<comment type="similarity">
    <text evidence="2">Belongs to the guanylate kinase family.</text>
</comment>
<dbReference type="Gene3D" id="3.40.50.300">
    <property type="entry name" value="P-loop containing nucleotide triphosphate hydrolases"/>
    <property type="match status" value="1"/>
</dbReference>
<evidence type="ECO:0000256" key="1">
    <source>
        <dbReference type="ARBA" id="ARBA00003531"/>
    </source>
</evidence>
<comment type="caution">
    <text evidence="7">The sequence shown here is derived from an EMBL/GenBank/DDBJ whole genome shotgun (WGS) entry which is preliminary data.</text>
</comment>
<comment type="function">
    <text evidence="1">Essential for recycling GMP and indirectly, cGMP.</text>
</comment>
<evidence type="ECO:0000256" key="5">
    <source>
        <dbReference type="ARBA" id="ARBA00048594"/>
    </source>
</evidence>
<evidence type="ECO:0000256" key="3">
    <source>
        <dbReference type="ARBA" id="ARBA00022679"/>
    </source>
</evidence>
<dbReference type="SUPFAM" id="SSF52540">
    <property type="entry name" value="P-loop containing nucleoside triphosphate hydrolases"/>
    <property type="match status" value="1"/>
</dbReference>
<dbReference type="PROSITE" id="PS50052">
    <property type="entry name" value="GUANYLATE_KINASE_2"/>
    <property type="match status" value="1"/>
</dbReference>
<comment type="catalytic activity">
    <reaction evidence="5">
        <text>GMP + ATP = GDP + ADP</text>
        <dbReference type="Rhea" id="RHEA:20780"/>
        <dbReference type="ChEBI" id="CHEBI:30616"/>
        <dbReference type="ChEBI" id="CHEBI:58115"/>
        <dbReference type="ChEBI" id="CHEBI:58189"/>
        <dbReference type="ChEBI" id="CHEBI:456216"/>
        <dbReference type="EC" id="2.7.4.8"/>
    </reaction>
</comment>
<evidence type="ECO:0000313" key="7">
    <source>
        <dbReference type="EMBL" id="MBP2025427.1"/>
    </source>
</evidence>
<proteinExistence type="inferred from homology"/>
<dbReference type="PANTHER" id="PTHR23117:SF13">
    <property type="entry name" value="GUANYLATE KINASE"/>
    <property type="match status" value="1"/>
</dbReference>
<sequence>MIYLIVGNSGSGKTTQAKLLKENNNLHKIITYTTREIRPDEINNIDYHFIDINTFKELKNQNKLIAITKFANNYYAVPKNELLKYIDSNKSTILIVDLQGVKDLKDEFKAICIYLKLDKINLENRMIKRNEKEHILEDRLREIQDYSKYADYIINANKSEEEINNEILNIIKKTSV</sequence>
<dbReference type="Proteomes" id="UP001519306">
    <property type="component" value="Unassembled WGS sequence"/>
</dbReference>
<dbReference type="InterPro" id="IPR027417">
    <property type="entry name" value="P-loop_NTPase"/>
</dbReference>
<dbReference type="EC" id="2.7.4.8" evidence="7"/>
<dbReference type="RefSeq" id="WP_210060717.1">
    <property type="nucleotide sequence ID" value="NZ_JAGGLJ010000007.1"/>
</dbReference>
<keyword evidence="8" id="KW-1185">Reference proteome</keyword>
<protein>
    <submittedName>
        <fullName evidence="7">Guanylate kinase</fullName>
        <ecNumber evidence="7">2.7.4.8</ecNumber>
    </submittedName>
</protein>
<evidence type="ECO:0000259" key="6">
    <source>
        <dbReference type="PROSITE" id="PS50052"/>
    </source>
</evidence>
<dbReference type="InterPro" id="IPR008144">
    <property type="entry name" value="Guanylate_kin-like_dom"/>
</dbReference>
<dbReference type="InterPro" id="IPR008145">
    <property type="entry name" value="GK/Ca_channel_bsu"/>
</dbReference>
<feature type="domain" description="Guanylate kinase-like" evidence="6">
    <location>
        <begin position="1"/>
        <end position="172"/>
    </location>
</feature>
<name>A0ABS4KCE8_9FIRM</name>
<dbReference type="PANTHER" id="PTHR23117">
    <property type="entry name" value="GUANYLATE KINASE-RELATED"/>
    <property type="match status" value="1"/>
</dbReference>
<dbReference type="EMBL" id="JAGGLJ010000007">
    <property type="protein sequence ID" value="MBP2025427.1"/>
    <property type="molecule type" value="Genomic_DNA"/>
</dbReference>
<gene>
    <name evidence="7" type="ORF">J2Z71_000957</name>
</gene>
<evidence type="ECO:0000256" key="4">
    <source>
        <dbReference type="ARBA" id="ARBA00022777"/>
    </source>
</evidence>
<reference evidence="7 8" key="1">
    <citation type="submission" date="2021-03" db="EMBL/GenBank/DDBJ databases">
        <title>Genomic Encyclopedia of Type Strains, Phase IV (KMG-IV): sequencing the most valuable type-strain genomes for metagenomic binning, comparative biology and taxonomic classification.</title>
        <authorList>
            <person name="Goeker M."/>
        </authorList>
    </citation>
    <scope>NUCLEOTIDE SEQUENCE [LARGE SCALE GENOMIC DNA]</scope>
    <source>
        <strain evidence="7 8">DSM 27563</strain>
    </source>
</reference>
<keyword evidence="4 7" id="KW-0418">Kinase</keyword>
<dbReference type="SMART" id="SM00072">
    <property type="entry name" value="GuKc"/>
    <property type="match status" value="1"/>
</dbReference>
<accession>A0ABS4KCE8</accession>
<dbReference type="Pfam" id="PF00625">
    <property type="entry name" value="Guanylate_kin"/>
    <property type="match status" value="1"/>
</dbReference>
<evidence type="ECO:0000256" key="2">
    <source>
        <dbReference type="ARBA" id="ARBA00005790"/>
    </source>
</evidence>
<evidence type="ECO:0000313" key="8">
    <source>
        <dbReference type="Proteomes" id="UP001519306"/>
    </source>
</evidence>
<keyword evidence="3 7" id="KW-0808">Transferase</keyword>
<organism evidence="7 8">
    <name type="scientific">Peptoniphilus stercorisuis</name>
    <dbReference type="NCBI Taxonomy" id="1436965"/>
    <lineage>
        <taxon>Bacteria</taxon>
        <taxon>Bacillati</taxon>
        <taxon>Bacillota</taxon>
        <taxon>Tissierellia</taxon>
        <taxon>Tissierellales</taxon>
        <taxon>Peptoniphilaceae</taxon>
        <taxon>Peptoniphilus</taxon>
    </lineage>
</organism>
<dbReference type="GO" id="GO:0004385">
    <property type="term" value="F:GMP kinase activity"/>
    <property type="evidence" value="ECO:0007669"/>
    <property type="project" value="UniProtKB-EC"/>
</dbReference>